<feature type="transmembrane region" description="Helical" evidence="6">
    <location>
        <begin position="198"/>
        <end position="218"/>
    </location>
</feature>
<dbReference type="EMBL" id="CCAG010001717">
    <property type="status" value="NOT_ANNOTATED_CDS"/>
    <property type="molecule type" value="Genomic_DNA"/>
</dbReference>
<feature type="region of interest" description="Disordered" evidence="5">
    <location>
        <begin position="343"/>
        <end position="394"/>
    </location>
</feature>
<dbReference type="STRING" id="37546.A0A1B0G635"/>
<keyword evidence="4 6" id="KW-0472">Membrane</keyword>
<protein>
    <submittedName>
        <fullName evidence="7">Uncharacterized protein</fullName>
    </submittedName>
</protein>
<feature type="transmembrane region" description="Helical" evidence="6">
    <location>
        <begin position="224"/>
        <end position="245"/>
    </location>
</feature>
<dbReference type="Proteomes" id="UP000092444">
    <property type="component" value="Unassembled WGS sequence"/>
</dbReference>
<evidence type="ECO:0000313" key="7">
    <source>
        <dbReference type="EnsemblMetazoa" id="GMOY008779-PA"/>
    </source>
</evidence>
<feature type="compositionally biased region" description="Basic and acidic residues" evidence="5">
    <location>
        <begin position="59"/>
        <end position="74"/>
    </location>
</feature>
<dbReference type="Gene3D" id="2.120.10.80">
    <property type="entry name" value="Kelch-type beta propeller"/>
    <property type="match status" value="2"/>
</dbReference>
<feature type="region of interest" description="Disordered" evidence="5">
    <location>
        <begin position="59"/>
        <end position="82"/>
    </location>
</feature>
<reference evidence="7" key="1">
    <citation type="submission" date="2020-05" db="UniProtKB">
        <authorList>
            <consortium name="EnsemblMetazoa"/>
        </authorList>
    </citation>
    <scope>IDENTIFICATION</scope>
    <source>
        <strain evidence="7">Yale</strain>
    </source>
</reference>
<feature type="transmembrane region" description="Helical" evidence="6">
    <location>
        <begin position="141"/>
        <end position="165"/>
    </location>
</feature>
<dbReference type="InterPro" id="IPR011043">
    <property type="entry name" value="Gal_Oxase/kelch_b-propeller"/>
</dbReference>
<dbReference type="InterPro" id="IPR052637">
    <property type="entry name" value="KLHDC3-like"/>
</dbReference>
<sequence>MEFAKNITLGFVHGFWDSIKGMTFVFYIDAEIAEQERQNRMRRSPSPVPSSASAMILEQERQRDLQRENPDERNINSVRNRLTEPRVPPQEKKIAQKVFMCCVLNGGFTWLSIILFEQLLLPTLKFLLTLCYGEDSDDLHLIWGWLQSILSIIFGMMWVLPIFLLSKFVSSLWFADIANEAYKIRKGKPQLIPSLSKLIADFLFSLVVQALFLIQSMLVSLIPITFVGNSLCFLHLCMLYSLYCFEYKWINMGWELHRRLSYIEMNWPYFLGFGIPLTFVTNMTNSLIASSCIFSIFFPLFILSGNEARPLVGTTETPIRLFSPVIFVANLMFAGRQNKSKIEKVMQRQQQPRVQEKLLRQRKHSAQDAQAQTPKEPPKYRYPQPPEKINPSLHRTSEIPMPMRYRTSARNLIPTPAPTAPISDDYRFNESIDVHVLNTQNLRWTLLPQKKDENGTVLKYPEVPFQRYGHTAVAYKERIYMWGGRNDESLCNFLYCFDPKTLSWSRPNVTGVVPGARDGHSACVIGNYMYIFGGFVEEINEFSCDVHALNFETMEWRYVQTFGVPPSFRDFHAAEHIHGRMYIFGGRGDKHSPYHSQEEMYCPEIVFLDLKTKVWHRPSITGKVPVGRRSHSMCKLDNLEFIFLDHIEVKFVSVIYNDLIYVFGGYNGLLDKHFNDLYTFDPKTNCWNLVKPHGKPPTPRRRQVGIVKDARLFLFGGTSPCPHAAVQEQTSLIDNNDTHVLDFKPRLKTLAILTVVEKRIDTTCLPKELRYEIRAMTQPNSISRPVNHAG</sequence>
<keyword evidence="2 6" id="KW-0812">Transmembrane</keyword>
<dbReference type="EnsemblMetazoa" id="GMOY008779-RA">
    <property type="protein sequence ID" value="GMOY008779-PA"/>
    <property type="gene ID" value="GMOY008779"/>
</dbReference>
<evidence type="ECO:0000313" key="8">
    <source>
        <dbReference type="Proteomes" id="UP000092444"/>
    </source>
</evidence>
<organism evidence="7 8">
    <name type="scientific">Glossina morsitans morsitans</name>
    <name type="common">Savannah tsetse fly</name>
    <dbReference type="NCBI Taxonomy" id="37546"/>
    <lineage>
        <taxon>Eukaryota</taxon>
        <taxon>Metazoa</taxon>
        <taxon>Ecdysozoa</taxon>
        <taxon>Arthropoda</taxon>
        <taxon>Hexapoda</taxon>
        <taxon>Insecta</taxon>
        <taxon>Pterygota</taxon>
        <taxon>Neoptera</taxon>
        <taxon>Endopterygota</taxon>
        <taxon>Diptera</taxon>
        <taxon>Brachycera</taxon>
        <taxon>Muscomorpha</taxon>
        <taxon>Hippoboscoidea</taxon>
        <taxon>Glossinidae</taxon>
        <taxon>Glossina</taxon>
    </lineage>
</organism>
<feature type="transmembrane region" description="Helical" evidence="6">
    <location>
        <begin position="265"/>
        <end position="281"/>
    </location>
</feature>
<evidence type="ECO:0000256" key="5">
    <source>
        <dbReference type="SAM" id="MobiDB-lite"/>
    </source>
</evidence>
<dbReference type="PANTHER" id="PTHR46461:SF1">
    <property type="entry name" value="KELCH DOMAIN-CONTAINING PROTEIN 3"/>
    <property type="match status" value="1"/>
</dbReference>
<proteinExistence type="predicted"/>
<dbReference type="Pfam" id="PF07264">
    <property type="entry name" value="EI24"/>
    <property type="match status" value="1"/>
</dbReference>
<dbReference type="SUPFAM" id="SSF50965">
    <property type="entry name" value="Galactose oxidase, central domain"/>
    <property type="match status" value="1"/>
</dbReference>
<evidence type="ECO:0000256" key="4">
    <source>
        <dbReference type="ARBA" id="ARBA00023136"/>
    </source>
</evidence>
<name>A0A1B0G635_GLOMM</name>
<dbReference type="GO" id="GO:0005737">
    <property type="term" value="C:cytoplasm"/>
    <property type="evidence" value="ECO:0007669"/>
    <property type="project" value="TreeGrafter"/>
</dbReference>
<feature type="transmembrane region" description="Helical" evidence="6">
    <location>
        <begin position="98"/>
        <end position="121"/>
    </location>
</feature>
<evidence type="ECO:0000256" key="6">
    <source>
        <dbReference type="SAM" id="Phobius"/>
    </source>
</evidence>
<dbReference type="InterPro" id="IPR015915">
    <property type="entry name" value="Kelch-typ_b-propeller"/>
</dbReference>
<dbReference type="VEuPathDB" id="VectorBase:GMOY008779"/>
<evidence type="ECO:0000256" key="2">
    <source>
        <dbReference type="ARBA" id="ARBA00022692"/>
    </source>
</evidence>
<keyword evidence="8" id="KW-1185">Reference proteome</keyword>
<evidence type="ECO:0000256" key="1">
    <source>
        <dbReference type="ARBA" id="ARBA00004141"/>
    </source>
</evidence>
<dbReference type="InterPro" id="IPR059112">
    <property type="entry name" value="CysZ/EI24"/>
</dbReference>
<dbReference type="PhylomeDB" id="A0A1B0G635"/>
<dbReference type="AlphaFoldDB" id="A0A1B0G635"/>
<evidence type="ECO:0000256" key="3">
    <source>
        <dbReference type="ARBA" id="ARBA00022989"/>
    </source>
</evidence>
<dbReference type="PANTHER" id="PTHR46461">
    <property type="entry name" value="KELCH DOMAIN-CONTAINING PROTEIN 3"/>
    <property type="match status" value="1"/>
</dbReference>
<accession>A0A1B0G635</accession>
<dbReference type="Pfam" id="PF24681">
    <property type="entry name" value="Kelch_KLHDC2_KLHL20_DRC7"/>
    <property type="match status" value="1"/>
</dbReference>
<comment type="subcellular location">
    <subcellularLocation>
        <location evidence="1">Membrane</location>
        <topology evidence="1">Multi-pass membrane protein</topology>
    </subcellularLocation>
</comment>
<dbReference type="GO" id="GO:0003682">
    <property type="term" value="F:chromatin binding"/>
    <property type="evidence" value="ECO:0007669"/>
    <property type="project" value="InterPro"/>
</dbReference>
<keyword evidence="3 6" id="KW-1133">Transmembrane helix</keyword>